<evidence type="ECO:0000313" key="1">
    <source>
        <dbReference type="EMBL" id="KKI50596.1"/>
    </source>
</evidence>
<dbReference type="AlphaFoldDB" id="A0A0M2NI15"/>
<protein>
    <submittedName>
        <fullName evidence="1">C_GCAxxG_C_C family protein</fullName>
    </submittedName>
</protein>
<dbReference type="OrthoDB" id="9791535at2"/>
<sequence>MSTKPEEAVAYFKQGYNCAQAVVLAYADEIGIDRQTAAKLSSSFGGGMGRLREVCGAVSGMFIVEGLKNGYADPADREAKKAHYARIQKLGEQFRKENGSIVCRELLGLAEKTSEPTPQERTQEYYRKRPCAQLVECAARIVGQEIMK</sequence>
<organism evidence="1 2">
    <name type="scientific">Christensenella hongkongensis</name>
    <dbReference type="NCBI Taxonomy" id="270498"/>
    <lineage>
        <taxon>Bacteria</taxon>
        <taxon>Bacillati</taxon>
        <taxon>Bacillota</taxon>
        <taxon>Clostridia</taxon>
        <taxon>Christensenellales</taxon>
        <taxon>Christensenellaceae</taxon>
        <taxon>Christensenella</taxon>
    </lineage>
</organism>
<name>A0A0M2NI15_9FIRM</name>
<keyword evidence="2" id="KW-1185">Reference proteome</keyword>
<reference evidence="1 2" key="1">
    <citation type="submission" date="2015-04" db="EMBL/GenBank/DDBJ databases">
        <title>Draft genome sequence of bacteremic isolate Catabacter hongkongensis type strain HKU16T.</title>
        <authorList>
            <person name="Lau S.K."/>
            <person name="Teng J.L."/>
            <person name="Huang Y."/>
            <person name="Curreem S.O."/>
            <person name="Tsui S.K."/>
            <person name="Woo P.C."/>
        </authorList>
    </citation>
    <scope>NUCLEOTIDE SEQUENCE [LARGE SCALE GENOMIC DNA]</scope>
    <source>
        <strain evidence="1 2">HKU16</strain>
    </source>
</reference>
<gene>
    <name evidence="1" type="ORF">CHK_1890</name>
</gene>
<accession>A0A0M2NI15</accession>
<dbReference type="PATRIC" id="fig|270498.16.peg.1579"/>
<proteinExistence type="predicted"/>
<comment type="caution">
    <text evidence="1">The sequence shown here is derived from an EMBL/GenBank/DDBJ whole genome shotgun (WGS) entry which is preliminary data.</text>
</comment>
<dbReference type="Proteomes" id="UP000034076">
    <property type="component" value="Unassembled WGS sequence"/>
</dbReference>
<evidence type="ECO:0000313" key="2">
    <source>
        <dbReference type="Proteomes" id="UP000034076"/>
    </source>
</evidence>
<dbReference type="STRING" id="270498.CHK_1890"/>
<dbReference type="InterPro" id="IPR010181">
    <property type="entry name" value="CGCAxxGCC_motif"/>
</dbReference>
<dbReference type="Pfam" id="PF09719">
    <property type="entry name" value="C_GCAxxG_C_C"/>
    <property type="match status" value="1"/>
</dbReference>
<dbReference type="NCBIfam" id="TIGR01909">
    <property type="entry name" value="C_GCAxxG_C_C"/>
    <property type="match status" value="1"/>
</dbReference>
<dbReference type="RefSeq" id="WP_046443746.1">
    <property type="nucleotide sequence ID" value="NZ_CAUERS010000037.1"/>
</dbReference>
<dbReference type="EMBL" id="LAYJ01000103">
    <property type="protein sequence ID" value="KKI50596.1"/>
    <property type="molecule type" value="Genomic_DNA"/>
</dbReference>